<name>X1UH09_9ZZZZ</name>
<accession>X1UH09</accession>
<feature type="compositionally biased region" description="Basic and acidic residues" evidence="1">
    <location>
        <begin position="64"/>
        <end position="77"/>
    </location>
</feature>
<evidence type="ECO:0000313" key="3">
    <source>
        <dbReference type="EMBL" id="GAI91624.1"/>
    </source>
</evidence>
<evidence type="ECO:0000256" key="1">
    <source>
        <dbReference type="SAM" id="MobiDB-lite"/>
    </source>
</evidence>
<gene>
    <name evidence="3" type="ORF">S12H4_38363</name>
</gene>
<keyword evidence="2" id="KW-0812">Transmembrane</keyword>
<dbReference type="AlphaFoldDB" id="X1UH09"/>
<keyword evidence="2" id="KW-1133">Transmembrane helix</keyword>
<evidence type="ECO:0008006" key="4">
    <source>
        <dbReference type="Google" id="ProtNLM"/>
    </source>
</evidence>
<proteinExistence type="predicted"/>
<feature type="transmembrane region" description="Helical" evidence="2">
    <location>
        <begin position="12"/>
        <end position="37"/>
    </location>
</feature>
<comment type="caution">
    <text evidence="3">The sequence shown here is derived from an EMBL/GenBank/DDBJ whole genome shotgun (WGS) entry which is preliminary data.</text>
</comment>
<dbReference type="EMBL" id="BARW01023087">
    <property type="protein sequence ID" value="GAI91624.1"/>
    <property type="molecule type" value="Genomic_DNA"/>
</dbReference>
<organism evidence="3">
    <name type="scientific">marine sediment metagenome</name>
    <dbReference type="NCBI Taxonomy" id="412755"/>
    <lineage>
        <taxon>unclassified sequences</taxon>
        <taxon>metagenomes</taxon>
        <taxon>ecological metagenomes</taxon>
    </lineage>
</organism>
<protein>
    <recommendedName>
        <fullName evidence="4">DUF5671 domain-containing protein</fullName>
    </recommendedName>
</protein>
<keyword evidence="2" id="KW-0472">Membrane</keyword>
<feature type="non-terminal residue" evidence="3">
    <location>
        <position position="102"/>
    </location>
</feature>
<evidence type="ECO:0000256" key="2">
    <source>
        <dbReference type="SAM" id="Phobius"/>
    </source>
</evidence>
<sequence>MANKTIWSPRRVYLYLVSLITLVMMIVAAVSLARAVVELVYPEPGFVYPIRVPVPGESPAAPEVDEKQLQEQREAQRRSAQRRAVISLVGNATMLLVGGPLY</sequence>
<reference evidence="3" key="1">
    <citation type="journal article" date="2014" name="Front. Microbiol.">
        <title>High frequency of phylogenetically diverse reductive dehalogenase-homologous genes in deep subseafloor sedimentary metagenomes.</title>
        <authorList>
            <person name="Kawai M."/>
            <person name="Futagami T."/>
            <person name="Toyoda A."/>
            <person name="Takaki Y."/>
            <person name="Nishi S."/>
            <person name="Hori S."/>
            <person name="Arai W."/>
            <person name="Tsubouchi T."/>
            <person name="Morono Y."/>
            <person name="Uchiyama I."/>
            <person name="Ito T."/>
            <person name="Fujiyama A."/>
            <person name="Inagaki F."/>
            <person name="Takami H."/>
        </authorList>
    </citation>
    <scope>NUCLEOTIDE SEQUENCE</scope>
    <source>
        <strain evidence="3">Expedition CK06-06</strain>
    </source>
</reference>
<feature type="region of interest" description="Disordered" evidence="1">
    <location>
        <begin position="58"/>
        <end position="78"/>
    </location>
</feature>